<dbReference type="AlphaFoldDB" id="A0A024G6N1"/>
<proteinExistence type="predicted"/>
<accession>A0A024G6N1</accession>
<dbReference type="Proteomes" id="UP000053237">
    <property type="component" value="Unassembled WGS sequence"/>
</dbReference>
<dbReference type="EMBL" id="CAIX01000032">
    <property type="protein sequence ID" value="CCI42328.1"/>
    <property type="molecule type" value="Genomic_DNA"/>
</dbReference>
<evidence type="ECO:0000313" key="1">
    <source>
        <dbReference type="EMBL" id="CCI42328.1"/>
    </source>
</evidence>
<reference evidence="1 2" key="1">
    <citation type="submission" date="2012-05" db="EMBL/GenBank/DDBJ databases">
        <title>Recombination and specialization in a pathogen metapopulation.</title>
        <authorList>
            <person name="Gardiner A."/>
            <person name="Kemen E."/>
            <person name="Schultz-Larsen T."/>
            <person name="MacLean D."/>
            <person name="Van Oosterhout C."/>
            <person name="Jones J.D.G."/>
        </authorList>
    </citation>
    <scope>NUCLEOTIDE SEQUENCE [LARGE SCALE GENOMIC DNA]</scope>
    <source>
        <strain evidence="1 2">Ac Nc2</strain>
    </source>
</reference>
<comment type="caution">
    <text evidence="1">The sequence shown here is derived from an EMBL/GenBank/DDBJ whole genome shotgun (WGS) entry which is preliminary data.</text>
</comment>
<keyword evidence="2" id="KW-1185">Reference proteome</keyword>
<name>A0A024G6N1_9STRA</name>
<gene>
    <name evidence="1" type="ORF">BN9_031120</name>
</gene>
<dbReference type="InParanoid" id="A0A024G6N1"/>
<protein>
    <submittedName>
        <fullName evidence="1">Uncharacterized protein</fullName>
    </submittedName>
</protein>
<evidence type="ECO:0000313" key="2">
    <source>
        <dbReference type="Proteomes" id="UP000053237"/>
    </source>
</evidence>
<sequence length="133" mass="15265">MPTNTKFACFLECNLLKLRTVRNLGICLEQLDRKRSISTNADFAESRSTWLIRLWITNASKNPAPKSIKTSHDGIDTEMDGFMAETRISTEIEMDRIVELPIRTRTIHNEGVFLEQHNEGHGLKKSSFDPRTM</sequence>
<organism evidence="1 2">
    <name type="scientific">Albugo candida</name>
    <dbReference type="NCBI Taxonomy" id="65357"/>
    <lineage>
        <taxon>Eukaryota</taxon>
        <taxon>Sar</taxon>
        <taxon>Stramenopiles</taxon>
        <taxon>Oomycota</taxon>
        <taxon>Peronosporomycetes</taxon>
        <taxon>Albuginales</taxon>
        <taxon>Albuginaceae</taxon>
        <taxon>Albugo</taxon>
    </lineage>
</organism>